<dbReference type="KEGG" id="euz:DVS28_a0399"/>
<dbReference type="Proteomes" id="UP000264006">
    <property type="component" value="Chromosome"/>
</dbReference>
<dbReference type="Gene3D" id="3.30.720.110">
    <property type="match status" value="1"/>
</dbReference>
<dbReference type="PANTHER" id="PTHR34109:SF1">
    <property type="entry name" value="VOC DOMAIN-CONTAINING PROTEIN"/>
    <property type="match status" value="1"/>
</dbReference>
<dbReference type="InterPro" id="IPR004360">
    <property type="entry name" value="Glyas_Fos-R_dOase_dom"/>
</dbReference>
<proteinExistence type="predicted"/>
<evidence type="ECO:0000259" key="1">
    <source>
        <dbReference type="PROSITE" id="PS51819"/>
    </source>
</evidence>
<dbReference type="Gene3D" id="3.30.720.120">
    <property type="match status" value="1"/>
</dbReference>
<name>A0A346XSA9_9ACTN</name>
<dbReference type="EMBL" id="CP031165">
    <property type="protein sequence ID" value="AXV05106.1"/>
    <property type="molecule type" value="Genomic_DNA"/>
</dbReference>
<reference evidence="2 3" key="1">
    <citation type="submission" date="2018-09" db="EMBL/GenBank/DDBJ databases">
        <title>Complete genome sequence of Euzebya sp. DY32-46 isolated from seawater of Pacific Ocean.</title>
        <authorList>
            <person name="Xu L."/>
            <person name="Wu Y.-H."/>
            <person name="Xu X.-W."/>
        </authorList>
    </citation>
    <scope>NUCLEOTIDE SEQUENCE [LARGE SCALE GENOMIC DNA]</scope>
    <source>
        <strain evidence="2 3">DY32-46</strain>
    </source>
</reference>
<accession>A0A346XSA9</accession>
<dbReference type="InterPro" id="IPR029068">
    <property type="entry name" value="Glyas_Bleomycin-R_OHBP_Dase"/>
</dbReference>
<evidence type="ECO:0000313" key="3">
    <source>
        <dbReference type="Proteomes" id="UP000264006"/>
    </source>
</evidence>
<dbReference type="Pfam" id="PF00903">
    <property type="entry name" value="Glyoxalase"/>
    <property type="match status" value="1"/>
</dbReference>
<keyword evidence="3" id="KW-1185">Reference proteome</keyword>
<dbReference type="InterPro" id="IPR037523">
    <property type="entry name" value="VOC_core"/>
</dbReference>
<protein>
    <submittedName>
        <fullName evidence="2">Glyoxalase family protein</fullName>
    </submittedName>
</protein>
<dbReference type="PROSITE" id="PS51819">
    <property type="entry name" value="VOC"/>
    <property type="match status" value="1"/>
</dbReference>
<dbReference type="AlphaFoldDB" id="A0A346XSA9"/>
<organism evidence="2 3">
    <name type="scientific">Euzebya pacifica</name>
    <dbReference type="NCBI Taxonomy" id="1608957"/>
    <lineage>
        <taxon>Bacteria</taxon>
        <taxon>Bacillati</taxon>
        <taxon>Actinomycetota</taxon>
        <taxon>Nitriliruptoria</taxon>
        <taxon>Euzebyales</taxon>
    </lineage>
</organism>
<dbReference type="CDD" id="cd07246">
    <property type="entry name" value="VOC_like"/>
    <property type="match status" value="1"/>
</dbReference>
<dbReference type="RefSeq" id="WP_216826334.1">
    <property type="nucleotide sequence ID" value="NZ_CP031165.1"/>
</dbReference>
<feature type="domain" description="VOC" evidence="1">
    <location>
        <begin position="8"/>
        <end position="138"/>
    </location>
</feature>
<evidence type="ECO:0000313" key="2">
    <source>
        <dbReference type="EMBL" id="AXV05106.1"/>
    </source>
</evidence>
<sequence>MPDIRHDRPGHEGFIPYLIVEGAAAAIDFYTAAFGAEEKMRLAMPNGQVGHAEMAVDGHPFYLADMSPEMDDGPTRSPDRTGATSVILHRYVPDVDAAVARAEEAGATVLRPPKDEFYGERAATVQDPFGHQWSLHTRTSEVSMEEMVAAMQGDPAGE</sequence>
<gene>
    <name evidence="2" type="ORF">DVS28_a0399</name>
</gene>
<dbReference type="PANTHER" id="PTHR34109">
    <property type="entry name" value="BNAUNNG04460D PROTEIN-RELATED"/>
    <property type="match status" value="1"/>
</dbReference>
<dbReference type="SUPFAM" id="SSF54593">
    <property type="entry name" value="Glyoxalase/Bleomycin resistance protein/Dihydroxybiphenyl dioxygenase"/>
    <property type="match status" value="1"/>
</dbReference>